<dbReference type="GO" id="GO:0005886">
    <property type="term" value="C:plasma membrane"/>
    <property type="evidence" value="ECO:0007669"/>
    <property type="project" value="UniProtKB-SubCell"/>
</dbReference>
<comment type="catalytic activity">
    <reaction evidence="1">
        <text>ATP + protein L-histidine = ADP + protein N-phospho-L-histidine.</text>
        <dbReference type="EC" id="2.7.13.3"/>
    </reaction>
</comment>
<evidence type="ECO:0000256" key="6">
    <source>
        <dbReference type="ARBA" id="ARBA00022553"/>
    </source>
</evidence>
<evidence type="ECO:0000256" key="4">
    <source>
        <dbReference type="ARBA" id="ARBA00022475"/>
    </source>
</evidence>
<evidence type="ECO:0000256" key="14">
    <source>
        <dbReference type="ARBA" id="ARBA00023136"/>
    </source>
</evidence>
<gene>
    <name evidence="18" type="ORF">DRB17_09380</name>
</gene>
<dbReference type="InterPro" id="IPR003660">
    <property type="entry name" value="HAMP_dom"/>
</dbReference>
<keyword evidence="5" id="KW-0997">Cell inner membrane</keyword>
<evidence type="ECO:0000259" key="17">
    <source>
        <dbReference type="PROSITE" id="PS50885"/>
    </source>
</evidence>
<dbReference type="PROSITE" id="PS50885">
    <property type="entry name" value="HAMP"/>
    <property type="match status" value="1"/>
</dbReference>
<reference evidence="18 19" key="1">
    <citation type="submission" date="2018-07" db="EMBL/GenBank/DDBJ databases">
        <title>Venubactetium sediminum gen. nov., sp. nov., isolated from a marine solar saltern.</title>
        <authorList>
            <person name="Wang S."/>
        </authorList>
    </citation>
    <scope>NUCLEOTIDE SEQUENCE [LARGE SCALE GENOMIC DNA]</scope>
    <source>
        <strain evidence="18 19">WD2A32</strain>
    </source>
</reference>
<organism evidence="18 19">
    <name type="scientific">Ferruginivarius sediminum</name>
    <dbReference type="NCBI Taxonomy" id="2661937"/>
    <lineage>
        <taxon>Bacteria</taxon>
        <taxon>Pseudomonadati</taxon>
        <taxon>Pseudomonadota</taxon>
        <taxon>Alphaproteobacteria</taxon>
        <taxon>Rhodospirillales</taxon>
        <taxon>Rhodospirillaceae</taxon>
        <taxon>Ferruginivarius</taxon>
    </lineage>
</organism>
<dbReference type="CDD" id="cd00082">
    <property type="entry name" value="HisKA"/>
    <property type="match status" value="1"/>
</dbReference>
<comment type="caution">
    <text evidence="18">The sequence shown here is derived from an EMBL/GenBank/DDBJ whole genome shotgun (WGS) entry which is preliminary data.</text>
</comment>
<keyword evidence="10" id="KW-0418">Kinase</keyword>
<keyword evidence="9" id="KW-0547">Nucleotide-binding</keyword>
<evidence type="ECO:0000256" key="5">
    <source>
        <dbReference type="ARBA" id="ARBA00022519"/>
    </source>
</evidence>
<evidence type="ECO:0000313" key="18">
    <source>
        <dbReference type="EMBL" id="RDD62041.1"/>
    </source>
</evidence>
<feature type="domain" description="Histidine kinase" evidence="16">
    <location>
        <begin position="254"/>
        <end position="453"/>
    </location>
</feature>
<dbReference type="InterPro" id="IPR005467">
    <property type="entry name" value="His_kinase_dom"/>
</dbReference>
<dbReference type="PRINTS" id="PR00344">
    <property type="entry name" value="BCTRLSENSOR"/>
</dbReference>
<sequence>MTRRLIPDSVASRTLAVLLLGLLGSHLASMAIYADERATSLFMTGGEHVAERIVTITRIVENAPTKRRPAVAQLADGQDIVVFLAATSAVGPQPDSHKGQLLQAALAEHFRSNPPRRLNAGYARERPTRQAERFSNSATSDAGYFLASVQLSDGQWLNFSAPLQRTLPVVSMRAALSFAVMLSGILVLAWIVIHHINRPLKVFAAAAARLGTDVNAPPLPMRGPKEVRQATAAFNEMQDRLRRFVQDRTQMLAAIAHDLRTPVTRLRLRAEFTEDPEEQAKTLADLNQMERMITSTLAFARDDAAAEERVEIDLACLLDSVCGDFADVGHKVEWRADEPASFTGRPNALRRALTNLVDNAVKYGEPVAATMAGCDDGYLITIDDNGPGVAEAHLDDVFRPFFRTDTARDDPRGGSGLGLTVARDIVQAHGGRITLINRPEGGLRQDIWLPRGRAPGDGR</sequence>
<dbReference type="InterPro" id="IPR003661">
    <property type="entry name" value="HisK_dim/P_dom"/>
</dbReference>
<evidence type="ECO:0000256" key="13">
    <source>
        <dbReference type="ARBA" id="ARBA00023012"/>
    </source>
</evidence>
<dbReference type="InterPro" id="IPR036890">
    <property type="entry name" value="HATPase_C_sf"/>
</dbReference>
<keyword evidence="14 15" id="KW-0472">Membrane</keyword>
<evidence type="ECO:0000256" key="11">
    <source>
        <dbReference type="ARBA" id="ARBA00022840"/>
    </source>
</evidence>
<proteinExistence type="predicted"/>
<evidence type="ECO:0000256" key="15">
    <source>
        <dbReference type="SAM" id="Phobius"/>
    </source>
</evidence>
<dbReference type="Gene3D" id="1.10.287.130">
    <property type="match status" value="1"/>
</dbReference>
<keyword evidence="11" id="KW-0067">ATP-binding</keyword>
<dbReference type="GO" id="GO:0005524">
    <property type="term" value="F:ATP binding"/>
    <property type="evidence" value="ECO:0007669"/>
    <property type="project" value="UniProtKB-KW"/>
</dbReference>
<evidence type="ECO:0000256" key="3">
    <source>
        <dbReference type="ARBA" id="ARBA00012438"/>
    </source>
</evidence>
<dbReference type="Pfam" id="PF00512">
    <property type="entry name" value="HisKA"/>
    <property type="match status" value="1"/>
</dbReference>
<dbReference type="AlphaFoldDB" id="A0A369T9N2"/>
<keyword evidence="6" id="KW-0597">Phosphoprotein</keyword>
<evidence type="ECO:0000256" key="12">
    <source>
        <dbReference type="ARBA" id="ARBA00022989"/>
    </source>
</evidence>
<dbReference type="SMART" id="SM00387">
    <property type="entry name" value="HATPase_c"/>
    <property type="match status" value="1"/>
</dbReference>
<evidence type="ECO:0000256" key="10">
    <source>
        <dbReference type="ARBA" id="ARBA00022777"/>
    </source>
</evidence>
<dbReference type="InterPro" id="IPR036097">
    <property type="entry name" value="HisK_dim/P_sf"/>
</dbReference>
<comment type="subcellular location">
    <subcellularLocation>
        <location evidence="2">Cell inner membrane</location>
        <topology evidence="2">Multi-pass membrane protein</topology>
    </subcellularLocation>
</comment>
<feature type="domain" description="HAMP" evidence="17">
    <location>
        <begin position="194"/>
        <end position="246"/>
    </location>
</feature>
<keyword evidence="4" id="KW-1003">Cell membrane</keyword>
<evidence type="ECO:0000256" key="1">
    <source>
        <dbReference type="ARBA" id="ARBA00000085"/>
    </source>
</evidence>
<dbReference type="Pfam" id="PF00672">
    <property type="entry name" value="HAMP"/>
    <property type="match status" value="1"/>
</dbReference>
<dbReference type="InterPro" id="IPR004358">
    <property type="entry name" value="Sig_transdc_His_kin-like_C"/>
</dbReference>
<keyword evidence="7" id="KW-0808">Transferase</keyword>
<evidence type="ECO:0000256" key="7">
    <source>
        <dbReference type="ARBA" id="ARBA00022679"/>
    </source>
</evidence>
<evidence type="ECO:0000256" key="9">
    <source>
        <dbReference type="ARBA" id="ARBA00022741"/>
    </source>
</evidence>
<dbReference type="EMBL" id="QPMH01000007">
    <property type="protein sequence ID" value="RDD62041.1"/>
    <property type="molecule type" value="Genomic_DNA"/>
</dbReference>
<dbReference type="GO" id="GO:0000155">
    <property type="term" value="F:phosphorelay sensor kinase activity"/>
    <property type="evidence" value="ECO:0007669"/>
    <property type="project" value="InterPro"/>
</dbReference>
<dbReference type="InterPro" id="IPR003594">
    <property type="entry name" value="HATPase_dom"/>
</dbReference>
<dbReference type="CDD" id="cd00075">
    <property type="entry name" value="HATPase"/>
    <property type="match status" value="1"/>
</dbReference>
<keyword evidence="8 15" id="KW-0812">Transmembrane</keyword>
<dbReference type="PANTHER" id="PTHR44936:SF5">
    <property type="entry name" value="SENSOR HISTIDINE KINASE ENVZ"/>
    <property type="match status" value="1"/>
</dbReference>
<dbReference type="SMART" id="SM00388">
    <property type="entry name" value="HisKA"/>
    <property type="match status" value="1"/>
</dbReference>
<evidence type="ECO:0000259" key="16">
    <source>
        <dbReference type="PROSITE" id="PS50109"/>
    </source>
</evidence>
<dbReference type="EC" id="2.7.13.3" evidence="3"/>
<dbReference type="SUPFAM" id="SSF47384">
    <property type="entry name" value="Homodimeric domain of signal transducing histidine kinase"/>
    <property type="match status" value="1"/>
</dbReference>
<keyword evidence="12 15" id="KW-1133">Transmembrane helix</keyword>
<dbReference type="Gene3D" id="3.30.565.10">
    <property type="entry name" value="Histidine kinase-like ATPase, C-terminal domain"/>
    <property type="match status" value="1"/>
</dbReference>
<dbReference type="SUPFAM" id="SSF55874">
    <property type="entry name" value="ATPase domain of HSP90 chaperone/DNA topoisomerase II/histidine kinase"/>
    <property type="match status" value="1"/>
</dbReference>
<dbReference type="Pfam" id="PF02518">
    <property type="entry name" value="HATPase_c"/>
    <property type="match status" value="1"/>
</dbReference>
<name>A0A369T9N2_9PROT</name>
<accession>A0A369T9N2</accession>
<feature type="transmembrane region" description="Helical" evidence="15">
    <location>
        <begin position="174"/>
        <end position="193"/>
    </location>
</feature>
<dbReference type="PROSITE" id="PS50109">
    <property type="entry name" value="HIS_KIN"/>
    <property type="match status" value="1"/>
</dbReference>
<dbReference type="InterPro" id="IPR050980">
    <property type="entry name" value="2C_sensor_his_kinase"/>
</dbReference>
<dbReference type="PANTHER" id="PTHR44936">
    <property type="entry name" value="SENSOR PROTEIN CREC"/>
    <property type="match status" value="1"/>
</dbReference>
<dbReference type="CDD" id="cd06225">
    <property type="entry name" value="HAMP"/>
    <property type="match status" value="1"/>
</dbReference>
<evidence type="ECO:0000256" key="2">
    <source>
        <dbReference type="ARBA" id="ARBA00004429"/>
    </source>
</evidence>
<evidence type="ECO:0000313" key="19">
    <source>
        <dbReference type="Proteomes" id="UP000253941"/>
    </source>
</evidence>
<protein>
    <recommendedName>
        <fullName evidence="3">histidine kinase</fullName>
        <ecNumber evidence="3">2.7.13.3</ecNumber>
    </recommendedName>
</protein>
<dbReference type="Proteomes" id="UP000253941">
    <property type="component" value="Unassembled WGS sequence"/>
</dbReference>
<dbReference type="SMART" id="SM00304">
    <property type="entry name" value="HAMP"/>
    <property type="match status" value="1"/>
</dbReference>
<evidence type="ECO:0000256" key="8">
    <source>
        <dbReference type="ARBA" id="ARBA00022692"/>
    </source>
</evidence>
<keyword evidence="19" id="KW-1185">Reference proteome</keyword>
<keyword evidence="13" id="KW-0902">Two-component regulatory system</keyword>